<accession>A0AAN8H4H0</accession>
<organism evidence="2 3">
    <name type="scientific">Champsocephalus esox</name>
    <name type="common">pike icefish</name>
    <dbReference type="NCBI Taxonomy" id="159716"/>
    <lineage>
        <taxon>Eukaryota</taxon>
        <taxon>Metazoa</taxon>
        <taxon>Chordata</taxon>
        <taxon>Craniata</taxon>
        <taxon>Vertebrata</taxon>
        <taxon>Euteleostomi</taxon>
        <taxon>Actinopterygii</taxon>
        <taxon>Neopterygii</taxon>
        <taxon>Teleostei</taxon>
        <taxon>Neoteleostei</taxon>
        <taxon>Acanthomorphata</taxon>
        <taxon>Eupercaria</taxon>
        <taxon>Perciformes</taxon>
        <taxon>Notothenioidei</taxon>
        <taxon>Channichthyidae</taxon>
        <taxon>Champsocephalus</taxon>
    </lineage>
</organism>
<evidence type="ECO:0000313" key="2">
    <source>
        <dbReference type="EMBL" id="KAK5902299.1"/>
    </source>
</evidence>
<protein>
    <submittedName>
        <fullName evidence="2">Uncharacterized protein</fullName>
    </submittedName>
</protein>
<reference evidence="2 3" key="1">
    <citation type="journal article" date="2023" name="Mol. Biol. Evol.">
        <title>Genomics of Secondarily Temperate Adaptation in the Only Non-Antarctic Icefish.</title>
        <authorList>
            <person name="Rivera-Colon A.G."/>
            <person name="Rayamajhi N."/>
            <person name="Minhas B.F."/>
            <person name="Madrigal G."/>
            <person name="Bilyk K.T."/>
            <person name="Yoon V."/>
            <person name="Hune M."/>
            <person name="Gregory S."/>
            <person name="Cheng C.H.C."/>
            <person name="Catchen J.M."/>
        </authorList>
    </citation>
    <scope>NUCLEOTIDE SEQUENCE [LARGE SCALE GENOMIC DNA]</scope>
    <source>
        <strain evidence="2">JC2023a</strain>
    </source>
</reference>
<comment type="caution">
    <text evidence="2">The sequence shown here is derived from an EMBL/GenBank/DDBJ whole genome shotgun (WGS) entry which is preliminary data.</text>
</comment>
<evidence type="ECO:0000313" key="3">
    <source>
        <dbReference type="Proteomes" id="UP001335648"/>
    </source>
</evidence>
<dbReference type="AlphaFoldDB" id="A0AAN8H4H0"/>
<gene>
    <name evidence="2" type="ORF">CesoFtcFv8_007567</name>
</gene>
<evidence type="ECO:0000256" key="1">
    <source>
        <dbReference type="SAM" id="MobiDB-lite"/>
    </source>
</evidence>
<sequence>MKPSSDRSIRVCTEGGLVVGGQKGSQAEGKGLGDGGGLGEGMTVARADRDVSAASVISRRLAAARGHRGAHESRGMIEQTTPTTLAGGQAVWTNQSGKK</sequence>
<proteinExistence type="predicted"/>
<dbReference type="EMBL" id="JAULUE010002051">
    <property type="protein sequence ID" value="KAK5902299.1"/>
    <property type="molecule type" value="Genomic_DNA"/>
</dbReference>
<dbReference type="Proteomes" id="UP001335648">
    <property type="component" value="Unassembled WGS sequence"/>
</dbReference>
<feature type="region of interest" description="Disordered" evidence="1">
    <location>
        <begin position="17"/>
        <end position="37"/>
    </location>
</feature>
<feature type="compositionally biased region" description="Polar residues" evidence="1">
    <location>
        <begin position="78"/>
        <end position="99"/>
    </location>
</feature>
<feature type="region of interest" description="Disordered" evidence="1">
    <location>
        <begin position="63"/>
        <end position="99"/>
    </location>
</feature>
<keyword evidence="3" id="KW-1185">Reference proteome</keyword>
<name>A0AAN8H4H0_9TELE</name>